<evidence type="ECO:0000256" key="3">
    <source>
        <dbReference type="ARBA" id="ARBA00023163"/>
    </source>
</evidence>
<proteinExistence type="predicted"/>
<dbReference type="InterPro" id="IPR011051">
    <property type="entry name" value="RmlC_Cupin_sf"/>
</dbReference>
<gene>
    <name evidence="5" type="ORF">MR241_00575</name>
</gene>
<dbReference type="PANTHER" id="PTHR43280">
    <property type="entry name" value="ARAC-FAMILY TRANSCRIPTIONAL REGULATOR"/>
    <property type="match status" value="1"/>
</dbReference>
<dbReference type="InterPro" id="IPR009057">
    <property type="entry name" value="Homeodomain-like_sf"/>
</dbReference>
<dbReference type="Pfam" id="PF07883">
    <property type="entry name" value="Cupin_2"/>
    <property type="match status" value="1"/>
</dbReference>
<accession>A0AAE3JZA9</accession>
<dbReference type="GO" id="GO:0003700">
    <property type="term" value="F:DNA-binding transcription factor activity"/>
    <property type="evidence" value="ECO:0007669"/>
    <property type="project" value="InterPro"/>
</dbReference>
<evidence type="ECO:0000256" key="1">
    <source>
        <dbReference type="ARBA" id="ARBA00023015"/>
    </source>
</evidence>
<dbReference type="Proteomes" id="UP001139365">
    <property type="component" value="Unassembled WGS sequence"/>
</dbReference>
<dbReference type="Gene3D" id="1.10.10.60">
    <property type="entry name" value="Homeodomain-like"/>
    <property type="match status" value="2"/>
</dbReference>
<dbReference type="PROSITE" id="PS01124">
    <property type="entry name" value="HTH_ARAC_FAMILY_2"/>
    <property type="match status" value="1"/>
</dbReference>
<dbReference type="PRINTS" id="PR00032">
    <property type="entry name" value="HTHARAC"/>
</dbReference>
<comment type="caution">
    <text evidence="5">The sequence shown here is derived from an EMBL/GenBank/DDBJ whole genome shotgun (WGS) entry which is preliminary data.</text>
</comment>
<dbReference type="SMART" id="SM00342">
    <property type="entry name" value="HTH_ARAC"/>
    <property type="match status" value="1"/>
</dbReference>
<dbReference type="AlphaFoldDB" id="A0AAE3JZA9"/>
<dbReference type="InterPro" id="IPR018060">
    <property type="entry name" value="HTH_AraC"/>
</dbReference>
<evidence type="ECO:0000313" key="5">
    <source>
        <dbReference type="EMBL" id="MCI5754772.1"/>
    </source>
</evidence>
<evidence type="ECO:0000256" key="2">
    <source>
        <dbReference type="ARBA" id="ARBA00023125"/>
    </source>
</evidence>
<dbReference type="Pfam" id="PF12833">
    <property type="entry name" value="HTH_18"/>
    <property type="match status" value="1"/>
</dbReference>
<keyword evidence="1" id="KW-0805">Transcription regulation</keyword>
<dbReference type="GO" id="GO:0043565">
    <property type="term" value="F:sequence-specific DNA binding"/>
    <property type="evidence" value="ECO:0007669"/>
    <property type="project" value="InterPro"/>
</dbReference>
<keyword evidence="2" id="KW-0238">DNA-binding</keyword>
<dbReference type="SUPFAM" id="SSF46689">
    <property type="entry name" value="Homeodomain-like"/>
    <property type="match status" value="1"/>
</dbReference>
<dbReference type="InterPro" id="IPR020449">
    <property type="entry name" value="Tscrpt_reg_AraC-type_HTH"/>
</dbReference>
<dbReference type="EMBL" id="JALEMU010000015">
    <property type="protein sequence ID" value="MCI5754772.1"/>
    <property type="molecule type" value="Genomic_DNA"/>
</dbReference>
<sequence>MKRELIDRLSDITNEEMSVLSDSYSLSSDAEPAFANMALRRRDYIWNVIGTRQTVTVKPHTRFVEIPVHSHSYVEMMYVCDGSITHFIDGQTLTLRSGELLLMNRHAKHSVSASGRHDIGMNFLISNDFMRQAGGKFRSSLPLSDFAENNLSDTGKSRWLVFRVGENSAIENLLENLIASSLSGENVPQIILSDTLSLIFRYLEMYPETLVGSTPHGSHGENEKAAITDYIQTNYRTASLTELSERLGMTPQYVSKLTVRLFGATFSGLVREKRFSEAEQLLLTSDMPVTRIAEEIGYENNSFFHKRFREQYGVTPAKWKRDNRIKQKRGC</sequence>
<dbReference type="InterPro" id="IPR014710">
    <property type="entry name" value="RmlC-like_jellyroll"/>
</dbReference>
<name>A0AAE3JZA9_9BACT</name>
<evidence type="ECO:0000313" key="6">
    <source>
        <dbReference type="Proteomes" id="UP001139365"/>
    </source>
</evidence>
<protein>
    <submittedName>
        <fullName evidence="5">AraC family transcriptional regulator</fullName>
    </submittedName>
</protein>
<keyword evidence="3" id="KW-0804">Transcription</keyword>
<dbReference type="SUPFAM" id="SSF51182">
    <property type="entry name" value="RmlC-like cupins"/>
    <property type="match status" value="1"/>
</dbReference>
<dbReference type="InterPro" id="IPR013096">
    <property type="entry name" value="Cupin_2"/>
</dbReference>
<evidence type="ECO:0000259" key="4">
    <source>
        <dbReference type="PROSITE" id="PS01124"/>
    </source>
</evidence>
<dbReference type="PANTHER" id="PTHR43280:SF2">
    <property type="entry name" value="HTH-TYPE TRANSCRIPTIONAL REGULATOR EXSA"/>
    <property type="match status" value="1"/>
</dbReference>
<organism evidence="5 6">
    <name type="scientific">Candidatus Colimorpha enterica</name>
    <dbReference type="NCBI Taxonomy" id="3083063"/>
    <lineage>
        <taxon>Bacteria</taxon>
        <taxon>Pseudomonadati</taxon>
        <taxon>Bacteroidota</taxon>
        <taxon>Bacteroidia</taxon>
        <taxon>Bacteroidales</taxon>
        <taxon>Candidatus Colimorpha</taxon>
    </lineage>
</organism>
<reference evidence="5 6" key="1">
    <citation type="submission" date="2022-03" db="EMBL/GenBank/DDBJ databases">
        <title>Metagenome-assembled genomes from swine fecal metagenomes.</title>
        <authorList>
            <person name="Holman D.B."/>
            <person name="Kommadath A."/>
        </authorList>
    </citation>
    <scope>NUCLEOTIDE SEQUENCE [LARGE SCALE GENOMIC DNA]</scope>
    <source>
        <strain evidence="5">SUG147</strain>
    </source>
</reference>
<feature type="domain" description="HTH araC/xylS-type" evidence="4">
    <location>
        <begin position="225"/>
        <end position="322"/>
    </location>
</feature>
<dbReference type="Gene3D" id="2.60.120.10">
    <property type="entry name" value="Jelly Rolls"/>
    <property type="match status" value="1"/>
</dbReference>